<feature type="domain" description="FAR1" evidence="1">
    <location>
        <begin position="12"/>
        <end position="85"/>
    </location>
</feature>
<sequence length="108" mass="12891">MEFNMPEEARGFYNNYSRIKGFATRQGKKVRNIVGEIVRYTFVCNRKRFREKKWLEKTDRKREHKVVTRCGCVAKMKIKKKDEVKIAHLTSMWNIGISIPKIYESFVA</sequence>
<name>A0A444YQS6_ARAHY</name>
<comment type="caution">
    <text evidence="2">The sequence shown here is derived from an EMBL/GenBank/DDBJ whole genome shotgun (WGS) entry which is preliminary data.</text>
</comment>
<dbReference type="PANTHER" id="PTHR46328">
    <property type="entry name" value="FAR-RED IMPAIRED RESPONSIVE (FAR1) FAMILY PROTEIN-RELATED"/>
    <property type="match status" value="1"/>
</dbReference>
<evidence type="ECO:0000259" key="1">
    <source>
        <dbReference type="Pfam" id="PF03101"/>
    </source>
</evidence>
<dbReference type="EMBL" id="SDMP01000016">
    <property type="protein sequence ID" value="RYR04323.1"/>
    <property type="molecule type" value="Genomic_DNA"/>
</dbReference>
<dbReference type="PANTHER" id="PTHR46328:SF27">
    <property type="entry name" value="OS12G0287500 PROTEIN"/>
    <property type="match status" value="1"/>
</dbReference>
<evidence type="ECO:0000313" key="3">
    <source>
        <dbReference type="Proteomes" id="UP000289738"/>
    </source>
</evidence>
<keyword evidence="3" id="KW-1185">Reference proteome</keyword>
<gene>
    <name evidence="2" type="ORF">Ahy_B06g083999</name>
</gene>
<accession>A0A444YQS6</accession>
<evidence type="ECO:0000313" key="2">
    <source>
        <dbReference type="EMBL" id="RYR04323.1"/>
    </source>
</evidence>
<dbReference type="InterPro" id="IPR004330">
    <property type="entry name" value="FAR1_DNA_bnd_dom"/>
</dbReference>
<dbReference type="Pfam" id="PF03101">
    <property type="entry name" value="FAR1"/>
    <property type="match status" value="1"/>
</dbReference>
<organism evidence="2 3">
    <name type="scientific">Arachis hypogaea</name>
    <name type="common">Peanut</name>
    <dbReference type="NCBI Taxonomy" id="3818"/>
    <lineage>
        <taxon>Eukaryota</taxon>
        <taxon>Viridiplantae</taxon>
        <taxon>Streptophyta</taxon>
        <taxon>Embryophyta</taxon>
        <taxon>Tracheophyta</taxon>
        <taxon>Spermatophyta</taxon>
        <taxon>Magnoliopsida</taxon>
        <taxon>eudicotyledons</taxon>
        <taxon>Gunneridae</taxon>
        <taxon>Pentapetalae</taxon>
        <taxon>rosids</taxon>
        <taxon>fabids</taxon>
        <taxon>Fabales</taxon>
        <taxon>Fabaceae</taxon>
        <taxon>Papilionoideae</taxon>
        <taxon>50 kb inversion clade</taxon>
        <taxon>dalbergioids sensu lato</taxon>
        <taxon>Dalbergieae</taxon>
        <taxon>Pterocarpus clade</taxon>
        <taxon>Arachis</taxon>
    </lineage>
</organism>
<dbReference type="Proteomes" id="UP000289738">
    <property type="component" value="Chromosome B06"/>
</dbReference>
<dbReference type="AlphaFoldDB" id="A0A444YQS6"/>
<reference evidence="2 3" key="1">
    <citation type="submission" date="2019-01" db="EMBL/GenBank/DDBJ databases">
        <title>Sequencing of cultivated peanut Arachis hypogaea provides insights into genome evolution and oil improvement.</title>
        <authorList>
            <person name="Chen X."/>
        </authorList>
    </citation>
    <scope>NUCLEOTIDE SEQUENCE [LARGE SCALE GENOMIC DNA]</scope>
    <source>
        <strain evidence="3">cv. Fuhuasheng</strain>
        <tissue evidence="2">Leaves</tissue>
    </source>
</reference>
<protein>
    <recommendedName>
        <fullName evidence="1">FAR1 domain-containing protein</fullName>
    </recommendedName>
</protein>
<proteinExistence type="predicted"/>